<feature type="transmembrane region" description="Helical" evidence="1">
    <location>
        <begin position="195"/>
        <end position="216"/>
    </location>
</feature>
<evidence type="ECO:0000256" key="1">
    <source>
        <dbReference type="SAM" id="Phobius"/>
    </source>
</evidence>
<evidence type="ECO:0000313" key="2">
    <source>
        <dbReference type="EMBL" id="TGY94525.1"/>
    </source>
</evidence>
<feature type="transmembrane region" description="Helical" evidence="1">
    <location>
        <begin position="254"/>
        <end position="273"/>
    </location>
</feature>
<dbReference type="EMBL" id="SRXV01000001">
    <property type="protein sequence ID" value="TGY94525.1"/>
    <property type="molecule type" value="Genomic_DNA"/>
</dbReference>
<feature type="transmembrane region" description="Helical" evidence="1">
    <location>
        <begin position="337"/>
        <end position="358"/>
    </location>
</feature>
<organism evidence="2 3">
    <name type="scientific">Marinicauda pacifica</name>
    <dbReference type="NCBI Taxonomy" id="1133559"/>
    <lineage>
        <taxon>Bacteria</taxon>
        <taxon>Pseudomonadati</taxon>
        <taxon>Pseudomonadota</taxon>
        <taxon>Alphaproteobacteria</taxon>
        <taxon>Maricaulales</taxon>
        <taxon>Maricaulaceae</taxon>
        <taxon>Marinicauda</taxon>
    </lineage>
</organism>
<protein>
    <recommendedName>
        <fullName evidence="4">Glycosyltransferase RgtA/B/C/D-like domain-containing protein</fullName>
    </recommendedName>
</protein>
<name>A0A4S2HEM6_9PROT</name>
<evidence type="ECO:0008006" key="4">
    <source>
        <dbReference type="Google" id="ProtNLM"/>
    </source>
</evidence>
<accession>A0A4S2HEM6</accession>
<comment type="caution">
    <text evidence="2">The sequence shown here is derived from an EMBL/GenBank/DDBJ whole genome shotgun (WGS) entry which is preliminary data.</text>
</comment>
<evidence type="ECO:0000313" key="3">
    <source>
        <dbReference type="Proteomes" id="UP000305451"/>
    </source>
</evidence>
<keyword evidence="3" id="KW-1185">Reference proteome</keyword>
<dbReference type="RefSeq" id="WP_158291193.1">
    <property type="nucleotide sequence ID" value="NZ_BMEI01000001.1"/>
</dbReference>
<gene>
    <name evidence="2" type="ORF">E5162_04420</name>
</gene>
<dbReference type="AlphaFoldDB" id="A0A4S2HEM6"/>
<proteinExistence type="predicted"/>
<feature type="transmembrane region" description="Helical" evidence="1">
    <location>
        <begin position="280"/>
        <end position="300"/>
    </location>
</feature>
<reference evidence="2 3" key="1">
    <citation type="journal article" date="2013" name="Int. J. Syst. Evol. Microbiol.">
        <title>Marinicauda pacifica gen. nov., sp. nov., a prosthecate alphaproteobacterium of the family Hyphomonadaceae isolated from deep seawater.</title>
        <authorList>
            <person name="Zhang X.Y."/>
            <person name="Li G.W."/>
            <person name="Wang C.S."/>
            <person name="Zhang Y.J."/>
            <person name="Xu X.W."/>
            <person name="Li H."/>
            <person name="Liu A."/>
            <person name="Liu C."/>
            <person name="Xie B.B."/>
            <person name="Qin Q.L."/>
            <person name="Xu Z."/>
            <person name="Chen X.L."/>
            <person name="Zhou B.C."/>
            <person name="Zhang Y.Z."/>
        </authorList>
    </citation>
    <scope>NUCLEOTIDE SEQUENCE [LARGE SCALE GENOMIC DNA]</scope>
    <source>
        <strain evidence="2 3">P-1 km-3</strain>
    </source>
</reference>
<feature type="transmembrane region" description="Helical" evidence="1">
    <location>
        <begin position="83"/>
        <end position="104"/>
    </location>
</feature>
<dbReference type="Proteomes" id="UP000305451">
    <property type="component" value="Unassembled WGS sequence"/>
</dbReference>
<keyword evidence="1" id="KW-0472">Membrane</keyword>
<feature type="transmembrane region" description="Helical" evidence="1">
    <location>
        <begin position="161"/>
        <end position="183"/>
    </location>
</feature>
<keyword evidence="1" id="KW-1133">Transmembrane helix</keyword>
<feature type="transmembrane region" description="Helical" evidence="1">
    <location>
        <begin position="312"/>
        <end position="330"/>
    </location>
</feature>
<feature type="transmembrane region" description="Helical" evidence="1">
    <location>
        <begin position="133"/>
        <end position="154"/>
    </location>
</feature>
<keyword evidence="1" id="KW-0812">Transmembrane</keyword>
<dbReference type="OrthoDB" id="6057858at2"/>
<sequence length="569" mass="62105">MQMQSGLARSVVRFAAFAIVVLIALFLRYPSQFLDPSIGTESLTFHVRQFAEDGFASLLYPVNGYLITVSRLFDVLALAISPYAAPLFASAFANAYTVLILFAVWRAPTRLRSPLLCALAPLFIPIQPEPFAVSLYSFWWSAVGLALTLFWVAGRSRTWDIAAIVLAVTGALSSPMGIVYGPLFMARWLRDRTQFNFALMVAVAAPSIIQLAIILATDGAATHPGRTFPVTGIIRETLGYFVPVLAPFSPRADLAYTVIGFLFGSALVAAAAAQTKRFDFFFWILVLLVAGAAAAYLMRIGTDVAHPLLSGGRYFMLPFIFLSWLVLYLIAEMPGWLRAGSIAAIAFSWVLATPYTMWRTHDPLPWASHIRLCKEHGDVQIVGQFFGNADAVWRTSVTQAGCRFMVGLNPLNRLIEPYVPELFAARTAPYEGGQLSSALVIAAHGWSPDGFYSMDVVASLPDDIRAFGSHVGGDAATGDLVLEFGHEPGEPTVFLMLVGPGEREALLELEYPDGSVRTMTPASRVPGWIKLEIFSHQTGVHRLTVRDIGSGWGEWAALAFASPERRGTN</sequence>
<feature type="transmembrane region" description="Helical" evidence="1">
    <location>
        <begin position="12"/>
        <end position="29"/>
    </location>
</feature>